<proteinExistence type="predicted"/>
<gene>
    <name evidence="1" type="ORF">ELS82_23665</name>
</gene>
<keyword evidence="2" id="KW-1185">Reference proteome</keyword>
<dbReference type="Proteomes" id="UP000297753">
    <property type="component" value="Unassembled WGS sequence"/>
</dbReference>
<dbReference type="AlphaFoldDB" id="A0A4Y8W980"/>
<evidence type="ECO:0000313" key="1">
    <source>
        <dbReference type="EMBL" id="TFH89173.1"/>
    </source>
</evidence>
<organism evidence="1 2">
    <name type="scientific">Vibrio ouci</name>
    <dbReference type="NCBI Taxonomy" id="2499078"/>
    <lineage>
        <taxon>Bacteria</taxon>
        <taxon>Pseudomonadati</taxon>
        <taxon>Pseudomonadota</taxon>
        <taxon>Gammaproteobacteria</taxon>
        <taxon>Vibrionales</taxon>
        <taxon>Vibrionaceae</taxon>
        <taxon>Vibrio</taxon>
    </lineage>
</organism>
<reference evidence="1 2" key="1">
    <citation type="submission" date="2019-01" db="EMBL/GenBank/DDBJ databases">
        <title>Vibrio BEI176 sp. nov, a marine bacterium isolated from China: eastern marignal seas.</title>
        <authorList>
            <person name="Li B."/>
        </authorList>
    </citation>
    <scope>NUCLEOTIDE SEQUENCE [LARGE SCALE GENOMIC DNA]</scope>
    <source>
        <strain evidence="1 2">BEI176</strain>
    </source>
</reference>
<sequence>MNLEEEMSKLNEFYFFKEFTYSSTLFKREDGQEVELADNVLMIDDLYVIYQLKERFEPESSTAEKEIKWFEKKIIKNACSQIRDSLRYIGDYDEVHLENNRGHKINIATDQVKNIHKVVMYKPSKLLPTEVLQKKFHKSSTAGVIHLFCKDDYFGLIESLATPAELNEYLSYREQLILNFPKIVNELPEQALLGQYLVKDEIVTPNIEYALNLTTLNVLDTESWDMTGVINTFPDRMRDYENTTDYYFILTQLAKMTRGELKAFKERFTLCFELANENRDTLPYRFSVPRLDCGFVFIPSRREDREFKHNRLTNLTLAHKYEQKNTKCIGVIFINHHEKWCDVDWCYVDSEWEQNEEIEALLSECYPFRPVTVRKTDRYVEK</sequence>
<dbReference type="RefSeq" id="WP_134837609.1">
    <property type="nucleotide sequence ID" value="NZ_SATR01000102.1"/>
</dbReference>
<evidence type="ECO:0000313" key="2">
    <source>
        <dbReference type="Proteomes" id="UP000297753"/>
    </source>
</evidence>
<comment type="caution">
    <text evidence="1">The sequence shown here is derived from an EMBL/GenBank/DDBJ whole genome shotgun (WGS) entry which is preliminary data.</text>
</comment>
<protein>
    <submittedName>
        <fullName evidence="1">Uncharacterized protein</fullName>
    </submittedName>
</protein>
<name>A0A4Y8W980_9VIBR</name>
<accession>A0A4Y8W980</accession>
<dbReference type="OrthoDB" id="8410020at2"/>
<dbReference type="EMBL" id="SATR01000102">
    <property type="protein sequence ID" value="TFH89173.1"/>
    <property type="molecule type" value="Genomic_DNA"/>
</dbReference>